<reference evidence="1 2" key="1">
    <citation type="submission" date="2016-02" db="EMBL/GenBank/DDBJ databases">
        <title>Band-tailed pigeon sequencing and assembly.</title>
        <authorList>
            <person name="Soares A.E."/>
            <person name="Novak B.J."/>
            <person name="Rice E.S."/>
            <person name="O'Connell B."/>
            <person name="Chang D."/>
            <person name="Weber S."/>
            <person name="Shapiro B."/>
        </authorList>
    </citation>
    <scope>NUCLEOTIDE SEQUENCE [LARGE SCALE GENOMIC DNA]</scope>
    <source>
        <strain evidence="1">BTP2013</strain>
        <tissue evidence="1">Blood</tissue>
    </source>
</reference>
<proteinExistence type="predicted"/>
<name>A0A1V4JZ40_PATFA</name>
<gene>
    <name evidence="1" type="ORF">AV530_007708</name>
</gene>
<dbReference type="EMBL" id="LSYS01005497">
    <property type="protein sequence ID" value="OPJ77373.1"/>
    <property type="molecule type" value="Genomic_DNA"/>
</dbReference>
<evidence type="ECO:0000313" key="1">
    <source>
        <dbReference type="EMBL" id="OPJ77373.1"/>
    </source>
</evidence>
<organism evidence="1 2">
    <name type="scientific">Patagioenas fasciata monilis</name>
    <dbReference type="NCBI Taxonomy" id="372326"/>
    <lineage>
        <taxon>Eukaryota</taxon>
        <taxon>Metazoa</taxon>
        <taxon>Chordata</taxon>
        <taxon>Craniata</taxon>
        <taxon>Vertebrata</taxon>
        <taxon>Euteleostomi</taxon>
        <taxon>Archelosauria</taxon>
        <taxon>Archosauria</taxon>
        <taxon>Dinosauria</taxon>
        <taxon>Saurischia</taxon>
        <taxon>Theropoda</taxon>
        <taxon>Coelurosauria</taxon>
        <taxon>Aves</taxon>
        <taxon>Neognathae</taxon>
        <taxon>Neoaves</taxon>
        <taxon>Columbimorphae</taxon>
        <taxon>Columbiformes</taxon>
        <taxon>Columbidae</taxon>
        <taxon>Patagioenas</taxon>
    </lineage>
</organism>
<comment type="caution">
    <text evidence="1">The sequence shown here is derived from an EMBL/GenBank/DDBJ whole genome shotgun (WGS) entry which is preliminary data.</text>
</comment>
<dbReference type="AlphaFoldDB" id="A0A1V4JZ40"/>
<sequence length="79" mass="8594">MASATEPFLTRLATFQFCVLSRLLHGPTGAAVPAQHSAKQTALPATEIARLHLTSHIPGKLCRLQQRKRKSTLYVVGSL</sequence>
<protein>
    <submittedName>
        <fullName evidence="1">Uncharacterized protein</fullName>
    </submittedName>
</protein>
<evidence type="ECO:0000313" key="2">
    <source>
        <dbReference type="Proteomes" id="UP000190648"/>
    </source>
</evidence>
<accession>A0A1V4JZ40</accession>
<keyword evidence="2" id="KW-1185">Reference proteome</keyword>
<dbReference type="Proteomes" id="UP000190648">
    <property type="component" value="Unassembled WGS sequence"/>
</dbReference>